<organism evidence="2 3">
    <name type="scientific">Rhodopseudomonas palustris</name>
    <dbReference type="NCBI Taxonomy" id="1076"/>
    <lineage>
        <taxon>Bacteria</taxon>
        <taxon>Pseudomonadati</taxon>
        <taxon>Pseudomonadota</taxon>
        <taxon>Alphaproteobacteria</taxon>
        <taxon>Hyphomicrobiales</taxon>
        <taxon>Nitrobacteraceae</taxon>
        <taxon>Rhodopseudomonas</taxon>
    </lineage>
</organism>
<evidence type="ECO:0008006" key="4">
    <source>
        <dbReference type="Google" id="ProtNLM"/>
    </source>
</evidence>
<evidence type="ECO:0000256" key="1">
    <source>
        <dbReference type="SAM" id="MobiDB-lite"/>
    </source>
</evidence>
<sequence length="135" mass="14658">MFFLLRMVFWLGLVLVLLPREKSPDTDKRPQLDASEAVSAATAAVFDMSQFCTRQPAACEVGGQAASAIGHRAQEGARRLYQIITDKKSNDHTGSIGQVDHGDEASSGLAPHDTLLPEDLKAEWQMPIEHADAAN</sequence>
<evidence type="ECO:0000313" key="3">
    <source>
        <dbReference type="Proteomes" id="UP000032515"/>
    </source>
</evidence>
<comment type="caution">
    <text evidence="2">The sequence shown here is derived from an EMBL/GenBank/DDBJ whole genome shotgun (WGS) entry which is preliminary data.</text>
</comment>
<accession>A0A0D7EM33</accession>
<feature type="region of interest" description="Disordered" evidence="1">
    <location>
        <begin position="86"/>
        <end position="113"/>
    </location>
</feature>
<protein>
    <recommendedName>
        <fullName evidence="4">DUF5330 domain-containing protein</fullName>
    </recommendedName>
</protein>
<dbReference type="InterPro" id="IPR035220">
    <property type="entry name" value="DUF5330"/>
</dbReference>
<dbReference type="AlphaFoldDB" id="A0A0D7EM33"/>
<dbReference type="PATRIC" id="fig|1076.23.peg.2926"/>
<proteinExistence type="predicted"/>
<dbReference type="EMBL" id="JXXE01000280">
    <property type="protein sequence ID" value="KIZ41848.1"/>
    <property type="molecule type" value="Genomic_DNA"/>
</dbReference>
<dbReference type="OrthoDB" id="7923950at2"/>
<name>A0A0D7EM33_RHOPL</name>
<dbReference type="Proteomes" id="UP000032515">
    <property type="component" value="Unassembled WGS sequence"/>
</dbReference>
<dbReference type="RefSeq" id="WP_044411825.1">
    <property type="nucleotide sequence ID" value="NZ_JXXE01000280.1"/>
</dbReference>
<gene>
    <name evidence="2" type="ORF">OO17_14025</name>
</gene>
<reference evidence="2 3" key="1">
    <citation type="submission" date="2014-11" db="EMBL/GenBank/DDBJ databases">
        <title>Genomics and ecophysiology of heterotrophic nitrogen fixing bacteria isolated from estuarine surface water.</title>
        <authorList>
            <person name="Bentzon-Tilia M."/>
            <person name="Severin I."/>
            <person name="Hansen L.H."/>
            <person name="Riemann L."/>
        </authorList>
    </citation>
    <scope>NUCLEOTIDE SEQUENCE [LARGE SCALE GENOMIC DNA]</scope>
    <source>
        <strain evidence="2 3">BAL398</strain>
    </source>
</reference>
<dbReference type="Pfam" id="PF17264">
    <property type="entry name" value="DUF5330"/>
    <property type="match status" value="1"/>
</dbReference>
<evidence type="ECO:0000313" key="2">
    <source>
        <dbReference type="EMBL" id="KIZ41848.1"/>
    </source>
</evidence>